<evidence type="ECO:0000259" key="1">
    <source>
        <dbReference type="PROSITE" id="PS50995"/>
    </source>
</evidence>
<proteinExistence type="predicted"/>
<dbReference type="PRINTS" id="PR00598">
    <property type="entry name" value="HTHMARR"/>
</dbReference>
<dbReference type="GO" id="GO:0003677">
    <property type="term" value="F:DNA binding"/>
    <property type="evidence" value="ECO:0007669"/>
    <property type="project" value="UniProtKB-KW"/>
</dbReference>
<dbReference type="InterPro" id="IPR000835">
    <property type="entry name" value="HTH_MarR-typ"/>
</dbReference>
<dbReference type="InterPro" id="IPR036390">
    <property type="entry name" value="WH_DNA-bd_sf"/>
</dbReference>
<protein>
    <submittedName>
        <fullName evidence="2">DNA-binding MarR family transcriptional regulator</fullName>
    </submittedName>
</protein>
<accession>A0AAE3G1P7</accession>
<reference evidence="2" key="1">
    <citation type="submission" date="2022-03" db="EMBL/GenBank/DDBJ databases">
        <title>Genomic Encyclopedia of Type Strains, Phase III (KMG-III): the genomes of soil and plant-associated and newly described type strains.</title>
        <authorList>
            <person name="Whitman W."/>
        </authorList>
    </citation>
    <scope>NUCLEOTIDE SEQUENCE</scope>
    <source>
        <strain evidence="2">ANL 6-2</strain>
    </source>
</reference>
<dbReference type="AlphaFoldDB" id="A0AAE3G1P7"/>
<evidence type="ECO:0000313" key="2">
    <source>
        <dbReference type="EMBL" id="MCP1673568.1"/>
    </source>
</evidence>
<dbReference type="SMART" id="SM00347">
    <property type="entry name" value="HTH_MARR"/>
    <property type="match status" value="1"/>
</dbReference>
<dbReference type="SUPFAM" id="SSF46785">
    <property type="entry name" value="Winged helix' DNA-binding domain"/>
    <property type="match status" value="1"/>
</dbReference>
<dbReference type="PANTHER" id="PTHR33164">
    <property type="entry name" value="TRANSCRIPTIONAL REGULATOR, MARR FAMILY"/>
    <property type="match status" value="1"/>
</dbReference>
<name>A0AAE3G1P7_9GAMM</name>
<dbReference type="Proteomes" id="UP001205843">
    <property type="component" value="Unassembled WGS sequence"/>
</dbReference>
<dbReference type="GO" id="GO:0003700">
    <property type="term" value="F:DNA-binding transcription factor activity"/>
    <property type="evidence" value="ECO:0007669"/>
    <property type="project" value="InterPro"/>
</dbReference>
<dbReference type="PANTHER" id="PTHR33164:SF95">
    <property type="entry name" value="TRANSCRIPTIONAL REGULATOR"/>
    <property type="match status" value="1"/>
</dbReference>
<evidence type="ECO:0000313" key="3">
    <source>
        <dbReference type="Proteomes" id="UP001205843"/>
    </source>
</evidence>
<dbReference type="EMBL" id="JALJXV010000001">
    <property type="protein sequence ID" value="MCP1673568.1"/>
    <property type="molecule type" value="Genomic_DNA"/>
</dbReference>
<dbReference type="InterPro" id="IPR039422">
    <property type="entry name" value="MarR/SlyA-like"/>
</dbReference>
<dbReference type="Gene3D" id="1.10.10.10">
    <property type="entry name" value="Winged helix-like DNA-binding domain superfamily/Winged helix DNA-binding domain"/>
    <property type="match status" value="1"/>
</dbReference>
<dbReference type="GO" id="GO:0006950">
    <property type="term" value="P:response to stress"/>
    <property type="evidence" value="ECO:0007669"/>
    <property type="project" value="TreeGrafter"/>
</dbReference>
<sequence length="168" mass="19081">MSPTKNSVRKDGAVSVSEETLKLSSRPGFLIRRLHQIHVALFLEECAEFDITPVQYSLLTALRAGEMDQKTLAENIGIDHATTTNVVKRLEVGGWLKRRTGEKDRRRRLVWLTPAGEVLLDRMHGPAQRAHDRTVSHLKPRDRERFVAYLTELVEAGNAFGRAPFNIR</sequence>
<comment type="caution">
    <text evidence="2">The sequence shown here is derived from an EMBL/GenBank/DDBJ whole genome shotgun (WGS) entry which is preliminary data.</text>
</comment>
<dbReference type="PROSITE" id="PS50995">
    <property type="entry name" value="HTH_MARR_2"/>
    <property type="match status" value="1"/>
</dbReference>
<organism evidence="2 3">
    <name type="scientific">Natronocella acetinitrilica</name>
    <dbReference type="NCBI Taxonomy" id="414046"/>
    <lineage>
        <taxon>Bacteria</taxon>
        <taxon>Pseudomonadati</taxon>
        <taxon>Pseudomonadota</taxon>
        <taxon>Gammaproteobacteria</taxon>
        <taxon>Chromatiales</taxon>
        <taxon>Ectothiorhodospiraceae</taxon>
        <taxon>Natronocella</taxon>
    </lineage>
</organism>
<keyword evidence="2" id="KW-0238">DNA-binding</keyword>
<keyword evidence="3" id="KW-1185">Reference proteome</keyword>
<gene>
    <name evidence="2" type="ORF">J2T57_000660</name>
</gene>
<dbReference type="RefSeq" id="WP_253474135.1">
    <property type="nucleotide sequence ID" value="NZ_JALJXV010000001.1"/>
</dbReference>
<feature type="domain" description="HTH marR-type" evidence="1">
    <location>
        <begin position="27"/>
        <end position="155"/>
    </location>
</feature>
<dbReference type="Pfam" id="PF01047">
    <property type="entry name" value="MarR"/>
    <property type="match status" value="1"/>
</dbReference>
<dbReference type="InterPro" id="IPR036388">
    <property type="entry name" value="WH-like_DNA-bd_sf"/>
</dbReference>